<dbReference type="Proteomes" id="UP000594903">
    <property type="component" value="Chromosome"/>
</dbReference>
<dbReference type="Gene3D" id="1.10.287.130">
    <property type="match status" value="1"/>
</dbReference>
<keyword evidence="4" id="KW-0597">Phosphoprotein</keyword>
<dbReference type="InterPro" id="IPR003661">
    <property type="entry name" value="HisK_dim/P_dom"/>
</dbReference>
<dbReference type="PROSITE" id="PS50109">
    <property type="entry name" value="HIS_KIN"/>
    <property type="match status" value="1"/>
</dbReference>
<evidence type="ECO:0000256" key="6">
    <source>
        <dbReference type="ARBA" id="ARBA00022692"/>
    </source>
</evidence>
<evidence type="ECO:0000256" key="1">
    <source>
        <dbReference type="ARBA" id="ARBA00000085"/>
    </source>
</evidence>
<sequence length="314" mass="35540">MVTIETIPGGVLYISKDITHFENQELLFNLALLVISGFSLLLSLFLARYLSRRIAKPLKQLADSISLTQAGTQMQRLGTDYVDIELHSISESFNEFLKQIEQFVQREKNLLNMASHELRTPIAVTLGGLDILEKRGNLSDKDQVTLQRMRQACLVMRTNVDVLLSLARYDANQYKLSQHQFTDILVQVQHDLEEAHPETKERLNLRFFYQPRVNTQFNMAYMTAKNLIQNAIQHSSGVVEVSLYDSYFTVSGQGPGLSAHQVQLLEEGMGATKLTSGGGLGLYIVTLMCERLQWHLKATESNHQGTVIRVQFAH</sequence>
<dbReference type="Proteomes" id="UP000254603">
    <property type="component" value="Unassembled WGS sequence"/>
</dbReference>
<evidence type="ECO:0000259" key="12">
    <source>
        <dbReference type="PROSITE" id="PS50885"/>
    </source>
</evidence>
<gene>
    <name evidence="14" type="primary">rssA</name>
    <name evidence="13" type="ORF">I6G29_06865</name>
    <name evidence="14" type="ORF">NCTC11997_01433</name>
</gene>
<dbReference type="EC" id="2.7.13.3" evidence="3"/>
<keyword evidence="16" id="KW-1185">Reference proteome</keyword>
<proteinExistence type="predicted"/>
<dbReference type="RefSeq" id="WP_018575067.1">
    <property type="nucleotide sequence ID" value="NZ_CP065725.1"/>
</dbReference>
<keyword evidence="9" id="KW-0902">Two-component regulatory system</keyword>
<dbReference type="OrthoDB" id="9121563at2"/>
<evidence type="ECO:0000256" key="8">
    <source>
        <dbReference type="ARBA" id="ARBA00022989"/>
    </source>
</evidence>
<dbReference type="Gene3D" id="3.30.565.10">
    <property type="entry name" value="Histidine kinase-like ATPase, C-terminal domain"/>
    <property type="match status" value="1"/>
</dbReference>
<name>A0A378XEM3_9BURK</name>
<dbReference type="SUPFAM" id="SSF55874">
    <property type="entry name" value="ATPase domain of HSP90 chaperone/DNA topoisomerase II/histidine kinase"/>
    <property type="match status" value="1"/>
</dbReference>
<evidence type="ECO:0000259" key="11">
    <source>
        <dbReference type="PROSITE" id="PS50109"/>
    </source>
</evidence>
<dbReference type="InterPro" id="IPR003594">
    <property type="entry name" value="HATPase_dom"/>
</dbReference>
<dbReference type="PANTHER" id="PTHR45436:SF5">
    <property type="entry name" value="SENSOR HISTIDINE KINASE TRCS"/>
    <property type="match status" value="1"/>
</dbReference>
<reference evidence="13 16" key="2">
    <citation type="submission" date="2020-12" db="EMBL/GenBank/DDBJ databases">
        <title>FDA dAtabase for Regulatory Grade micrObial Sequences (FDA-ARGOS): Supporting development and validation of Infectious Disease Dx tests.</title>
        <authorList>
            <person name="Sproer C."/>
            <person name="Gronow S."/>
            <person name="Severitt S."/>
            <person name="Schroder I."/>
            <person name="Tallon L."/>
            <person name="Sadzewicz L."/>
            <person name="Zhao X."/>
            <person name="Boylan J."/>
            <person name="Ott S."/>
            <person name="Bowen H."/>
            <person name="Vavikolanu K."/>
            <person name="Mehta A."/>
            <person name="Aluvathingal J."/>
            <person name="Nadendla S."/>
            <person name="Lowell S."/>
            <person name="Myers T."/>
            <person name="Yan Y."/>
            <person name="Sichtig H."/>
        </authorList>
    </citation>
    <scope>NUCLEOTIDE SEQUENCE [LARGE SCALE GENOMIC DNA]</scope>
    <source>
        <strain evidence="13 16">FDAARGOS_872</strain>
    </source>
</reference>
<evidence type="ECO:0000256" key="10">
    <source>
        <dbReference type="SAM" id="Phobius"/>
    </source>
</evidence>
<evidence type="ECO:0000256" key="5">
    <source>
        <dbReference type="ARBA" id="ARBA00022679"/>
    </source>
</evidence>
<dbReference type="InterPro" id="IPR036890">
    <property type="entry name" value="HATPase_C_sf"/>
</dbReference>
<dbReference type="Gene3D" id="6.10.340.10">
    <property type="match status" value="1"/>
</dbReference>
<dbReference type="Pfam" id="PF02518">
    <property type="entry name" value="HATPase_c"/>
    <property type="match status" value="1"/>
</dbReference>
<dbReference type="PANTHER" id="PTHR45436">
    <property type="entry name" value="SENSOR HISTIDINE KINASE YKOH"/>
    <property type="match status" value="1"/>
</dbReference>
<comment type="subcellular location">
    <subcellularLocation>
        <location evidence="2">Membrane</location>
    </subcellularLocation>
</comment>
<dbReference type="SMART" id="SM00388">
    <property type="entry name" value="HisKA"/>
    <property type="match status" value="1"/>
</dbReference>
<dbReference type="EMBL" id="CP065725">
    <property type="protein sequence ID" value="QPT41239.1"/>
    <property type="molecule type" value="Genomic_DNA"/>
</dbReference>
<protein>
    <recommendedName>
        <fullName evidence="3">histidine kinase</fullName>
        <ecNumber evidence="3">2.7.13.3</ecNumber>
    </recommendedName>
</protein>
<evidence type="ECO:0000256" key="4">
    <source>
        <dbReference type="ARBA" id="ARBA00022553"/>
    </source>
</evidence>
<dbReference type="InterPro" id="IPR005467">
    <property type="entry name" value="His_kinase_dom"/>
</dbReference>
<dbReference type="Pfam" id="PF00512">
    <property type="entry name" value="HisKA"/>
    <property type="match status" value="1"/>
</dbReference>
<keyword evidence="10" id="KW-0472">Membrane</keyword>
<accession>A0A378XEM3</accession>
<keyword evidence="7 13" id="KW-0418">Kinase</keyword>
<dbReference type="GO" id="GO:0000155">
    <property type="term" value="F:phosphorelay sensor kinase activity"/>
    <property type="evidence" value="ECO:0007669"/>
    <property type="project" value="InterPro"/>
</dbReference>
<evidence type="ECO:0000313" key="15">
    <source>
        <dbReference type="Proteomes" id="UP000254603"/>
    </source>
</evidence>
<dbReference type="STRING" id="1122619.GCA_000373745_01886"/>
<evidence type="ECO:0000313" key="13">
    <source>
        <dbReference type="EMBL" id="QPT41239.1"/>
    </source>
</evidence>
<dbReference type="CDD" id="cd00075">
    <property type="entry name" value="HATPase"/>
    <property type="match status" value="1"/>
</dbReference>
<dbReference type="InterPro" id="IPR003660">
    <property type="entry name" value="HAMP_dom"/>
</dbReference>
<feature type="domain" description="HAMP" evidence="12">
    <location>
        <begin position="52"/>
        <end position="105"/>
    </location>
</feature>
<comment type="catalytic activity">
    <reaction evidence="1">
        <text>ATP + protein L-histidine = ADP + protein N-phospho-L-histidine.</text>
        <dbReference type="EC" id="2.7.13.3"/>
    </reaction>
</comment>
<feature type="domain" description="Histidine kinase" evidence="11">
    <location>
        <begin position="113"/>
        <end position="314"/>
    </location>
</feature>
<evidence type="ECO:0000313" key="16">
    <source>
        <dbReference type="Proteomes" id="UP000594903"/>
    </source>
</evidence>
<evidence type="ECO:0000256" key="2">
    <source>
        <dbReference type="ARBA" id="ARBA00004370"/>
    </source>
</evidence>
<evidence type="ECO:0000256" key="7">
    <source>
        <dbReference type="ARBA" id="ARBA00022777"/>
    </source>
</evidence>
<dbReference type="AlphaFoldDB" id="A0A378XEM3"/>
<keyword evidence="5 14" id="KW-0808">Transferase</keyword>
<reference evidence="14 15" key="1">
    <citation type="submission" date="2018-06" db="EMBL/GenBank/DDBJ databases">
        <authorList>
            <consortium name="Pathogen Informatics"/>
            <person name="Doyle S."/>
        </authorList>
    </citation>
    <scope>NUCLEOTIDE SEQUENCE [LARGE SCALE GENOMIC DNA]</scope>
    <source>
        <strain evidence="14 15">NCTC11997</strain>
    </source>
</reference>
<dbReference type="SMART" id="SM00387">
    <property type="entry name" value="HATPase_c"/>
    <property type="match status" value="1"/>
</dbReference>
<feature type="transmembrane region" description="Helical" evidence="10">
    <location>
        <begin position="26"/>
        <end position="50"/>
    </location>
</feature>
<dbReference type="InterPro" id="IPR036097">
    <property type="entry name" value="HisK_dim/P_sf"/>
</dbReference>
<dbReference type="CDD" id="cd00082">
    <property type="entry name" value="HisKA"/>
    <property type="match status" value="1"/>
</dbReference>
<keyword evidence="8 10" id="KW-1133">Transmembrane helix</keyword>
<organism evidence="14 15">
    <name type="scientific">Oligella ureolytica</name>
    <dbReference type="NCBI Taxonomy" id="90244"/>
    <lineage>
        <taxon>Bacteria</taxon>
        <taxon>Pseudomonadati</taxon>
        <taxon>Pseudomonadota</taxon>
        <taxon>Betaproteobacteria</taxon>
        <taxon>Burkholderiales</taxon>
        <taxon>Alcaligenaceae</taxon>
        <taxon>Oligella</taxon>
    </lineage>
</organism>
<evidence type="ECO:0000313" key="14">
    <source>
        <dbReference type="EMBL" id="SUA54214.1"/>
    </source>
</evidence>
<dbReference type="SUPFAM" id="SSF47384">
    <property type="entry name" value="Homodimeric domain of signal transducing histidine kinase"/>
    <property type="match status" value="1"/>
</dbReference>
<dbReference type="PROSITE" id="PS50885">
    <property type="entry name" value="HAMP"/>
    <property type="match status" value="1"/>
</dbReference>
<dbReference type="GO" id="GO:0005886">
    <property type="term" value="C:plasma membrane"/>
    <property type="evidence" value="ECO:0007669"/>
    <property type="project" value="TreeGrafter"/>
</dbReference>
<dbReference type="EMBL" id="UGSB01000001">
    <property type="protein sequence ID" value="SUA54214.1"/>
    <property type="molecule type" value="Genomic_DNA"/>
</dbReference>
<keyword evidence="6 10" id="KW-0812">Transmembrane</keyword>
<evidence type="ECO:0000256" key="9">
    <source>
        <dbReference type="ARBA" id="ARBA00023012"/>
    </source>
</evidence>
<evidence type="ECO:0000256" key="3">
    <source>
        <dbReference type="ARBA" id="ARBA00012438"/>
    </source>
</evidence>
<dbReference type="InterPro" id="IPR050428">
    <property type="entry name" value="TCS_sensor_his_kinase"/>
</dbReference>